<dbReference type="SMART" id="SM00895">
    <property type="entry name" value="FCD"/>
    <property type="match status" value="1"/>
</dbReference>
<evidence type="ECO:0000313" key="9">
    <source>
        <dbReference type="Proteomes" id="UP001589858"/>
    </source>
</evidence>
<dbReference type="Pfam" id="PF00392">
    <property type="entry name" value="GntR"/>
    <property type="match status" value="1"/>
</dbReference>
<keyword evidence="1" id="KW-0678">Repressor</keyword>
<evidence type="ECO:0000313" key="8">
    <source>
        <dbReference type="EMBL" id="MFC0685035.1"/>
    </source>
</evidence>
<protein>
    <recommendedName>
        <fullName evidence="6">Pyruvate dehydrogenase complex repressor</fullName>
    </recommendedName>
</protein>
<feature type="domain" description="HTH gntR-type" evidence="7">
    <location>
        <begin position="1"/>
        <end position="66"/>
    </location>
</feature>
<evidence type="ECO:0000259" key="7">
    <source>
        <dbReference type="PROSITE" id="PS50949"/>
    </source>
</evidence>
<keyword evidence="9" id="KW-1185">Reference proteome</keyword>
<evidence type="ECO:0000256" key="4">
    <source>
        <dbReference type="ARBA" id="ARBA00023163"/>
    </source>
</evidence>
<dbReference type="Gene3D" id="1.20.120.530">
    <property type="entry name" value="GntR ligand-binding domain-like"/>
    <property type="match status" value="1"/>
</dbReference>
<dbReference type="EMBL" id="JBHLTM010000036">
    <property type="protein sequence ID" value="MFC0685035.1"/>
    <property type="molecule type" value="Genomic_DNA"/>
</dbReference>
<evidence type="ECO:0000256" key="6">
    <source>
        <dbReference type="ARBA" id="ARBA00039592"/>
    </source>
</evidence>
<dbReference type="RefSeq" id="WP_288805772.1">
    <property type="nucleotide sequence ID" value="NZ_JAPCWC010000010.1"/>
</dbReference>
<dbReference type="InterPro" id="IPR036390">
    <property type="entry name" value="WH_DNA-bd_sf"/>
</dbReference>
<dbReference type="CDD" id="cd07377">
    <property type="entry name" value="WHTH_GntR"/>
    <property type="match status" value="1"/>
</dbReference>
<dbReference type="Gene3D" id="1.10.10.10">
    <property type="entry name" value="Winged helix-like DNA-binding domain superfamily/Winged helix DNA-binding domain"/>
    <property type="match status" value="1"/>
</dbReference>
<dbReference type="InterPro" id="IPR011711">
    <property type="entry name" value="GntR_C"/>
</dbReference>
<evidence type="ECO:0000256" key="5">
    <source>
        <dbReference type="ARBA" id="ARBA00037357"/>
    </source>
</evidence>
<dbReference type="PRINTS" id="PR00035">
    <property type="entry name" value="HTHGNTR"/>
</dbReference>
<evidence type="ECO:0000256" key="3">
    <source>
        <dbReference type="ARBA" id="ARBA00023125"/>
    </source>
</evidence>
<evidence type="ECO:0000256" key="1">
    <source>
        <dbReference type="ARBA" id="ARBA00022491"/>
    </source>
</evidence>
<reference evidence="8 9" key="1">
    <citation type="submission" date="2024-09" db="EMBL/GenBank/DDBJ databases">
        <authorList>
            <person name="Sun Q."/>
            <person name="Mori K."/>
        </authorList>
    </citation>
    <scope>NUCLEOTIDE SEQUENCE [LARGE SCALE GENOMIC DNA]</scope>
    <source>
        <strain evidence="8 9">CICC 11035S</strain>
    </source>
</reference>
<comment type="function">
    <text evidence="5">Transcriptional repressor for the pyruvate dehydrogenase complex genes aceEF and lpd.</text>
</comment>
<dbReference type="InterPro" id="IPR000524">
    <property type="entry name" value="Tscrpt_reg_HTH_GntR"/>
</dbReference>
<dbReference type="InterPro" id="IPR008920">
    <property type="entry name" value="TF_FadR/GntR_C"/>
</dbReference>
<keyword evidence="3" id="KW-0238">DNA-binding</keyword>
<dbReference type="SUPFAM" id="SSF48008">
    <property type="entry name" value="GntR ligand-binding domain-like"/>
    <property type="match status" value="1"/>
</dbReference>
<dbReference type="PROSITE" id="PS50949">
    <property type="entry name" value="HTH_GNTR"/>
    <property type="match status" value="1"/>
</dbReference>
<name>A0ABV6S720_9SPHN</name>
<dbReference type="Pfam" id="PF07729">
    <property type="entry name" value="FCD"/>
    <property type="match status" value="1"/>
</dbReference>
<keyword evidence="2" id="KW-0805">Transcription regulation</keyword>
<sequence>MSALPDRLEAMIAARALGPGDRLPAERTLAADLGVSRSALREAIKHLASRGLLMSRQGGGTYVAAPPEGEPLRDALLELAPLARGEAGYWRDVLEIRKSLEADAAAFAARRADAADRARIAAACDVLSCALQSERSDSGAAAAPLELARLDAAFHMAIARAAHNAVLHQVMIGLQGLLETSISDSLARLYRLPGVPGQLDLQHRRIMEAVLGADAEAARAAAIAHLRYVENRLEDIESDAARQQRSAQALRHIRNTEDAPS</sequence>
<dbReference type="PANTHER" id="PTHR43537:SF34">
    <property type="entry name" value="PYRUVATE DEHYDROGENASE COMPLEX REPRESSOR"/>
    <property type="match status" value="1"/>
</dbReference>
<dbReference type="InterPro" id="IPR036388">
    <property type="entry name" value="WH-like_DNA-bd_sf"/>
</dbReference>
<comment type="caution">
    <text evidence="8">The sequence shown here is derived from an EMBL/GenBank/DDBJ whole genome shotgun (WGS) entry which is preliminary data.</text>
</comment>
<gene>
    <name evidence="8" type="ORF">ACFFF8_10545</name>
</gene>
<dbReference type="PANTHER" id="PTHR43537">
    <property type="entry name" value="TRANSCRIPTIONAL REGULATOR, GNTR FAMILY"/>
    <property type="match status" value="1"/>
</dbReference>
<dbReference type="SMART" id="SM00345">
    <property type="entry name" value="HTH_GNTR"/>
    <property type="match status" value="1"/>
</dbReference>
<keyword evidence="4" id="KW-0804">Transcription</keyword>
<organism evidence="8 9">
    <name type="scientific">Novosphingobium clariflavum</name>
    <dbReference type="NCBI Taxonomy" id="2029884"/>
    <lineage>
        <taxon>Bacteria</taxon>
        <taxon>Pseudomonadati</taxon>
        <taxon>Pseudomonadota</taxon>
        <taxon>Alphaproteobacteria</taxon>
        <taxon>Sphingomonadales</taxon>
        <taxon>Sphingomonadaceae</taxon>
        <taxon>Novosphingobium</taxon>
    </lineage>
</organism>
<dbReference type="SUPFAM" id="SSF46785">
    <property type="entry name" value="Winged helix' DNA-binding domain"/>
    <property type="match status" value="1"/>
</dbReference>
<proteinExistence type="predicted"/>
<dbReference type="Proteomes" id="UP001589858">
    <property type="component" value="Unassembled WGS sequence"/>
</dbReference>
<accession>A0ABV6S720</accession>
<evidence type="ECO:0000256" key="2">
    <source>
        <dbReference type="ARBA" id="ARBA00023015"/>
    </source>
</evidence>